<feature type="compositionally biased region" description="Basic and acidic residues" evidence="1">
    <location>
        <begin position="182"/>
        <end position="204"/>
    </location>
</feature>
<evidence type="ECO:0000256" key="1">
    <source>
        <dbReference type="SAM" id="MobiDB-lite"/>
    </source>
</evidence>
<accession>W2HBS6</accession>
<feature type="compositionally biased region" description="Acidic residues" evidence="1">
    <location>
        <begin position="160"/>
        <end position="177"/>
    </location>
</feature>
<feature type="non-terminal residue" evidence="2">
    <location>
        <position position="1"/>
    </location>
</feature>
<name>W2HBS6_PHYNI</name>
<sequence length="204" mass="22326">LGTSLVQVLSIRYCPGVRAGIVQVEFFRFKLLSFLLLIPSHQLGTRGSTAPSLSAPHAPRMARTHKTTQIKAKMPEQERVAEEARQTNLALLRAARMRSERTLARDIMDTSCAGSTEVAEDSEAQDRAEDATEGTSDEEGVDGEAQVCVDTPSEAKKTTDDEEDASGEDEEDGEEEQVASNEKGEDKAEESGVEKETTRTRRQV</sequence>
<protein>
    <submittedName>
        <fullName evidence="2">Uncharacterized protein</fullName>
    </submittedName>
</protein>
<evidence type="ECO:0000313" key="2">
    <source>
        <dbReference type="EMBL" id="ETK92604.1"/>
    </source>
</evidence>
<dbReference type="VEuPathDB" id="FungiDB:PPTG_22343"/>
<reference evidence="2" key="1">
    <citation type="submission" date="2013-11" db="EMBL/GenBank/DDBJ databases">
        <title>The Genome Sequence of Phytophthora parasitica CJ02B3.</title>
        <authorList>
            <consortium name="The Broad Institute Genomics Platform"/>
            <person name="Russ C."/>
            <person name="Tyler B."/>
            <person name="Panabieres F."/>
            <person name="Shan W."/>
            <person name="Tripathy S."/>
            <person name="Grunwald N."/>
            <person name="Machado M."/>
            <person name="Johnson C.S."/>
            <person name="Arredondo F."/>
            <person name="Hong C."/>
            <person name="Coffey M."/>
            <person name="Young S.K."/>
            <person name="Zeng Q."/>
            <person name="Gargeya S."/>
            <person name="Fitzgerald M."/>
            <person name="Abouelleil A."/>
            <person name="Alvarado L."/>
            <person name="Chapman S.B."/>
            <person name="Gainer-Dewar J."/>
            <person name="Goldberg J."/>
            <person name="Griggs A."/>
            <person name="Gujja S."/>
            <person name="Hansen M."/>
            <person name="Howarth C."/>
            <person name="Imamovic A."/>
            <person name="Ireland A."/>
            <person name="Larimer J."/>
            <person name="McCowan C."/>
            <person name="Murphy C."/>
            <person name="Pearson M."/>
            <person name="Poon T.W."/>
            <person name="Priest M."/>
            <person name="Roberts A."/>
            <person name="Saif S."/>
            <person name="Shea T."/>
            <person name="Sykes S."/>
            <person name="Wortman J."/>
            <person name="Nusbaum C."/>
            <person name="Birren B."/>
        </authorList>
    </citation>
    <scope>NUCLEOTIDE SEQUENCE [LARGE SCALE GENOMIC DNA]</scope>
    <source>
        <strain evidence="2">CJ02B3</strain>
    </source>
</reference>
<proteinExistence type="predicted"/>
<dbReference type="AlphaFoldDB" id="W2HBS6"/>
<dbReference type="EMBL" id="KI685146">
    <property type="protein sequence ID" value="ETK92604.1"/>
    <property type="molecule type" value="Genomic_DNA"/>
</dbReference>
<gene>
    <name evidence="2" type="ORF">L915_04074</name>
</gene>
<organism evidence="2">
    <name type="scientific">Phytophthora nicotianae</name>
    <name type="common">Potato buckeye rot agent</name>
    <name type="synonym">Phytophthora parasitica</name>
    <dbReference type="NCBI Taxonomy" id="4792"/>
    <lineage>
        <taxon>Eukaryota</taxon>
        <taxon>Sar</taxon>
        <taxon>Stramenopiles</taxon>
        <taxon>Oomycota</taxon>
        <taxon>Peronosporomycetes</taxon>
        <taxon>Peronosporales</taxon>
        <taxon>Peronosporaceae</taxon>
        <taxon>Phytophthora</taxon>
    </lineage>
</organism>
<feature type="region of interest" description="Disordered" evidence="1">
    <location>
        <begin position="48"/>
        <end position="67"/>
    </location>
</feature>
<feature type="compositionally biased region" description="Acidic residues" evidence="1">
    <location>
        <begin position="131"/>
        <end position="142"/>
    </location>
</feature>
<dbReference type="Proteomes" id="UP000053236">
    <property type="component" value="Unassembled WGS sequence"/>
</dbReference>
<feature type="region of interest" description="Disordered" evidence="1">
    <location>
        <begin position="108"/>
        <end position="204"/>
    </location>
</feature>